<dbReference type="EMBL" id="DUZY01000002">
    <property type="protein sequence ID" value="DAD26915.1"/>
    <property type="molecule type" value="Genomic_DNA"/>
</dbReference>
<evidence type="ECO:0000313" key="3">
    <source>
        <dbReference type="Proteomes" id="UP000607653"/>
    </source>
</evidence>
<comment type="caution">
    <text evidence="2">The sequence shown here is derived from an EMBL/GenBank/DDBJ whole genome shotgun (WGS) entry which is preliminary data.</text>
</comment>
<evidence type="ECO:0000256" key="1">
    <source>
        <dbReference type="SAM" id="MobiDB-lite"/>
    </source>
</evidence>
<sequence length="39" mass="4359">MDTTPWNKEGALTAGNHHSGMRLNFSSEEPGSREWSRLA</sequence>
<keyword evidence="3" id="KW-1185">Reference proteome</keyword>
<name>A0A822Y7B8_NELNU</name>
<feature type="region of interest" description="Disordered" evidence="1">
    <location>
        <begin position="1"/>
        <end position="39"/>
    </location>
</feature>
<gene>
    <name evidence="2" type="ORF">HUJ06_028383</name>
</gene>
<protein>
    <submittedName>
        <fullName evidence="2">Uncharacterized protein</fullName>
    </submittedName>
</protein>
<organism evidence="2 3">
    <name type="scientific">Nelumbo nucifera</name>
    <name type="common">Sacred lotus</name>
    <dbReference type="NCBI Taxonomy" id="4432"/>
    <lineage>
        <taxon>Eukaryota</taxon>
        <taxon>Viridiplantae</taxon>
        <taxon>Streptophyta</taxon>
        <taxon>Embryophyta</taxon>
        <taxon>Tracheophyta</taxon>
        <taxon>Spermatophyta</taxon>
        <taxon>Magnoliopsida</taxon>
        <taxon>Proteales</taxon>
        <taxon>Nelumbonaceae</taxon>
        <taxon>Nelumbo</taxon>
    </lineage>
</organism>
<reference evidence="2 3" key="1">
    <citation type="journal article" date="2020" name="Mol. Biol. Evol.">
        <title>Distinct Expression and Methylation Patterns for Genes with Different Fates following a Single Whole-Genome Duplication in Flowering Plants.</title>
        <authorList>
            <person name="Shi T."/>
            <person name="Rahmani R.S."/>
            <person name="Gugger P.F."/>
            <person name="Wang M."/>
            <person name="Li H."/>
            <person name="Zhang Y."/>
            <person name="Li Z."/>
            <person name="Wang Q."/>
            <person name="Van de Peer Y."/>
            <person name="Marchal K."/>
            <person name="Chen J."/>
        </authorList>
    </citation>
    <scope>NUCLEOTIDE SEQUENCE [LARGE SCALE GENOMIC DNA]</scope>
    <source>
        <tissue evidence="2">Leaf</tissue>
    </source>
</reference>
<evidence type="ECO:0000313" key="2">
    <source>
        <dbReference type="EMBL" id="DAD26915.1"/>
    </source>
</evidence>
<dbReference type="AlphaFoldDB" id="A0A822Y7B8"/>
<dbReference type="Proteomes" id="UP000607653">
    <property type="component" value="Unassembled WGS sequence"/>
</dbReference>
<feature type="compositionally biased region" description="Basic and acidic residues" evidence="1">
    <location>
        <begin position="30"/>
        <end position="39"/>
    </location>
</feature>
<accession>A0A822Y7B8</accession>
<proteinExistence type="predicted"/>